<dbReference type="SUPFAM" id="SSF55781">
    <property type="entry name" value="GAF domain-like"/>
    <property type="match status" value="1"/>
</dbReference>
<dbReference type="InterPro" id="IPR029787">
    <property type="entry name" value="Nucleotide_cyclase"/>
</dbReference>
<gene>
    <name evidence="3" type="ORF">E6K71_01405</name>
    <name evidence="4" type="ORF">E6K75_04700</name>
</gene>
<feature type="region of interest" description="Disordered" evidence="1">
    <location>
        <begin position="395"/>
        <end position="416"/>
    </location>
</feature>
<dbReference type="Pfam" id="PF00990">
    <property type="entry name" value="GGDEF"/>
    <property type="match status" value="1"/>
</dbReference>
<evidence type="ECO:0000313" key="3">
    <source>
        <dbReference type="EMBL" id="TMQ50919.1"/>
    </source>
</evidence>
<dbReference type="InterPro" id="IPR003018">
    <property type="entry name" value="GAF"/>
</dbReference>
<dbReference type="PANTHER" id="PTHR45138:SF9">
    <property type="entry name" value="DIGUANYLATE CYCLASE DGCM-RELATED"/>
    <property type="match status" value="1"/>
</dbReference>
<dbReference type="FunFam" id="3.30.70.270:FF:000001">
    <property type="entry name" value="Diguanylate cyclase domain protein"/>
    <property type="match status" value="1"/>
</dbReference>
<dbReference type="CDD" id="cd01949">
    <property type="entry name" value="GGDEF"/>
    <property type="match status" value="1"/>
</dbReference>
<dbReference type="Gene3D" id="3.30.450.40">
    <property type="match status" value="1"/>
</dbReference>
<evidence type="ECO:0000313" key="5">
    <source>
        <dbReference type="Proteomes" id="UP000316292"/>
    </source>
</evidence>
<evidence type="ECO:0000259" key="2">
    <source>
        <dbReference type="PROSITE" id="PS50887"/>
    </source>
</evidence>
<dbReference type="InterPro" id="IPR043128">
    <property type="entry name" value="Rev_trsase/Diguanyl_cyclase"/>
</dbReference>
<dbReference type="SMART" id="SM00065">
    <property type="entry name" value="GAF"/>
    <property type="match status" value="1"/>
</dbReference>
<dbReference type="PROSITE" id="PS50887">
    <property type="entry name" value="GGDEF"/>
    <property type="match status" value="1"/>
</dbReference>
<comment type="caution">
    <text evidence="4">The sequence shown here is derived from an EMBL/GenBank/DDBJ whole genome shotgun (WGS) entry which is preliminary data.</text>
</comment>
<dbReference type="NCBIfam" id="TIGR00254">
    <property type="entry name" value="GGDEF"/>
    <property type="match status" value="1"/>
</dbReference>
<dbReference type="EMBL" id="VBOV01000112">
    <property type="protein sequence ID" value="TMQ58993.1"/>
    <property type="molecule type" value="Genomic_DNA"/>
</dbReference>
<dbReference type="Proteomes" id="UP000316292">
    <property type="component" value="Unassembled WGS sequence"/>
</dbReference>
<reference evidence="5 6" key="1">
    <citation type="journal article" date="2019" name="Nat. Microbiol.">
        <title>Mediterranean grassland soil C-N compound turnover is dependent on rainfall and depth, and is mediated by genomically divergent microorganisms.</title>
        <authorList>
            <person name="Diamond S."/>
            <person name="Andeer P.F."/>
            <person name="Li Z."/>
            <person name="Crits-Christoph A."/>
            <person name="Burstein D."/>
            <person name="Anantharaman K."/>
            <person name="Lane K.R."/>
            <person name="Thomas B.C."/>
            <person name="Pan C."/>
            <person name="Northen T.R."/>
            <person name="Banfield J.F."/>
        </authorList>
    </citation>
    <scope>NUCLEOTIDE SEQUENCE [LARGE SCALE GENOMIC DNA]</scope>
    <source>
        <strain evidence="3">WS_1</strain>
        <strain evidence="4">WS_5</strain>
    </source>
</reference>
<dbReference type="GO" id="GO:1902201">
    <property type="term" value="P:negative regulation of bacterial-type flagellum-dependent cell motility"/>
    <property type="evidence" value="ECO:0007669"/>
    <property type="project" value="TreeGrafter"/>
</dbReference>
<protein>
    <submittedName>
        <fullName evidence="4">GGDEF domain-containing protein</fullName>
    </submittedName>
</protein>
<dbReference type="EMBL" id="VBOR01000026">
    <property type="protein sequence ID" value="TMQ50919.1"/>
    <property type="molecule type" value="Genomic_DNA"/>
</dbReference>
<dbReference type="Gene3D" id="3.30.70.270">
    <property type="match status" value="1"/>
</dbReference>
<dbReference type="Pfam" id="PF13185">
    <property type="entry name" value="GAF_2"/>
    <property type="match status" value="1"/>
</dbReference>
<name>A0A538T5S2_UNCEI</name>
<dbReference type="SUPFAM" id="SSF55073">
    <property type="entry name" value="Nucleotide cyclase"/>
    <property type="match status" value="1"/>
</dbReference>
<dbReference type="Proteomes" id="UP000320913">
    <property type="component" value="Unassembled WGS sequence"/>
</dbReference>
<proteinExistence type="predicted"/>
<dbReference type="GO" id="GO:0005886">
    <property type="term" value="C:plasma membrane"/>
    <property type="evidence" value="ECO:0007669"/>
    <property type="project" value="TreeGrafter"/>
</dbReference>
<evidence type="ECO:0000313" key="6">
    <source>
        <dbReference type="Proteomes" id="UP000320913"/>
    </source>
</evidence>
<organism evidence="4 6">
    <name type="scientific">Eiseniibacteriota bacterium</name>
    <dbReference type="NCBI Taxonomy" id="2212470"/>
    <lineage>
        <taxon>Bacteria</taxon>
        <taxon>Candidatus Eiseniibacteriota</taxon>
    </lineage>
</organism>
<sequence length="416" mass="46069">MKQRNGAGSKRLVEATHRFIRSEQKLLEVLFSRRILRKGDCEHFAKDLDLSASKKRSSDVFGSAIAINKKLMGVLGSSKSGARGVKASAIDVLHEMSRVVQTVEDPSEALRQMLVRMREGIPFENATLFVTDRATGKLAPVATVGEPIDLIGHVKFERGRGFSSWVAQQRKPVLLNDLHREGGTGAPSVRSFLSVPIVLQGESMGVINLSHSRPEAFDEESQKLLSLMGHQIAGIVNRVILRREMERLAIMDDVTALYNKRHFDKSLEAEIEKAKRYGHKLSVMVLDIDNFKALSERHGQPVGNEVLCDFGKLLKKFARGTDCVARYSGEEFMILLPHTDAPEARIAAARLRTVVEAHSFPRRKRITVSVGIATFPADANDPVALLVRADQSLYQSRHAPPKPQPAPAFDAESTIN</sequence>
<accession>A0A538T5S2</accession>
<dbReference type="PANTHER" id="PTHR45138">
    <property type="entry name" value="REGULATORY COMPONENTS OF SENSORY TRANSDUCTION SYSTEM"/>
    <property type="match status" value="1"/>
</dbReference>
<dbReference type="SMART" id="SM00267">
    <property type="entry name" value="GGDEF"/>
    <property type="match status" value="1"/>
</dbReference>
<dbReference type="InterPro" id="IPR029016">
    <property type="entry name" value="GAF-like_dom_sf"/>
</dbReference>
<dbReference type="InterPro" id="IPR000160">
    <property type="entry name" value="GGDEF_dom"/>
</dbReference>
<evidence type="ECO:0000256" key="1">
    <source>
        <dbReference type="SAM" id="MobiDB-lite"/>
    </source>
</evidence>
<evidence type="ECO:0000313" key="4">
    <source>
        <dbReference type="EMBL" id="TMQ58993.1"/>
    </source>
</evidence>
<feature type="domain" description="GGDEF" evidence="2">
    <location>
        <begin position="279"/>
        <end position="411"/>
    </location>
</feature>
<dbReference type="GO" id="GO:0043709">
    <property type="term" value="P:cell adhesion involved in single-species biofilm formation"/>
    <property type="evidence" value="ECO:0007669"/>
    <property type="project" value="TreeGrafter"/>
</dbReference>
<dbReference type="AlphaFoldDB" id="A0A538T5S2"/>
<dbReference type="GO" id="GO:0052621">
    <property type="term" value="F:diguanylate cyclase activity"/>
    <property type="evidence" value="ECO:0007669"/>
    <property type="project" value="TreeGrafter"/>
</dbReference>
<dbReference type="InterPro" id="IPR050469">
    <property type="entry name" value="Diguanylate_Cyclase"/>
</dbReference>